<dbReference type="Gene3D" id="2.60.40.420">
    <property type="entry name" value="Cupredoxins - blue copper proteins"/>
    <property type="match status" value="3"/>
</dbReference>
<keyword evidence="12" id="KW-0946">Virion</keyword>
<proteinExistence type="inferred from homology"/>
<sequence>MTVRRRTVLRWAGAVTGLLVVPPAGFAGYVWVDAGRSNTGTLTFRNPLRIPPELTPQIDADGRRRFRLTLQEGQTELLPGKQTPTWGANGTILGPTLRARRGDQVAVDVTNRLPETTSLHWHGMHLPAAADGGPHQPIAPGATWRPAWTVEQRAATLWYHPHLHRTTAKHVYRGVAGLFLIDDPESEALPHRYGVDDIPLILQDRNFTDDGRFDEANLGFGGVATTGLLGDDILVNGTYDPHVAVRTRQVRFRLVNGSNARVYDLAFSDRRSYALVATDAGLLETPQRLERLRLSPGERAEIVVPFRRGERVVLRSSRPAIGGNVFTRRLAGGADTFDLLEIRAADTLDASPPLPGRLTRVRRPAVTVREPFRLELGEFHLNGEVMDHARMDRVVQAGAVERWEIRNPGQNVHNIHVHGASFYVLSRDGGEPAPADRGEKDTVYVPPDGSVTLAVRYGSHSDPRLPYMYHCHLLAHEDAGMMGQYLVVSAADATRVPARHESHGD</sequence>
<dbReference type="PANTHER" id="PTHR48267:SF1">
    <property type="entry name" value="BILIRUBIN OXIDASE"/>
    <property type="match status" value="1"/>
</dbReference>
<dbReference type="GO" id="GO:0051301">
    <property type="term" value="P:cell division"/>
    <property type="evidence" value="ECO:0007669"/>
    <property type="project" value="UniProtKB-KW"/>
</dbReference>
<dbReference type="GO" id="GO:0005507">
    <property type="term" value="F:copper ion binding"/>
    <property type="evidence" value="ECO:0007669"/>
    <property type="project" value="InterPro"/>
</dbReference>
<dbReference type="InterPro" id="IPR006311">
    <property type="entry name" value="TAT_signal"/>
</dbReference>
<keyword evidence="12" id="KW-0132">Cell division</keyword>
<evidence type="ECO:0000256" key="3">
    <source>
        <dbReference type="ARBA" id="ARBA00022723"/>
    </source>
</evidence>
<comment type="subunit">
    <text evidence="2">Monomer.</text>
</comment>
<evidence type="ECO:0000259" key="10">
    <source>
        <dbReference type="Pfam" id="PF07731"/>
    </source>
</evidence>
<reference evidence="12 13" key="1">
    <citation type="submission" date="2016-11" db="EMBL/GenBank/DDBJ databases">
        <authorList>
            <person name="Jaros S."/>
            <person name="Januszkiewicz K."/>
            <person name="Wedrychowicz H."/>
        </authorList>
    </citation>
    <scope>NUCLEOTIDE SEQUENCE [LARGE SCALE GENOMIC DNA]</scope>
    <source>
        <strain evidence="12 13">DSM 46144</strain>
    </source>
</reference>
<feature type="domain" description="Plastocyanin-like" evidence="10">
    <location>
        <begin position="375"/>
        <end position="488"/>
    </location>
</feature>
<evidence type="ECO:0000313" key="13">
    <source>
        <dbReference type="Proteomes" id="UP000184440"/>
    </source>
</evidence>
<organism evidence="12 13">
    <name type="scientific">Cryptosporangium aurantiacum</name>
    <dbReference type="NCBI Taxonomy" id="134849"/>
    <lineage>
        <taxon>Bacteria</taxon>
        <taxon>Bacillati</taxon>
        <taxon>Actinomycetota</taxon>
        <taxon>Actinomycetes</taxon>
        <taxon>Cryptosporangiales</taxon>
        <taxon>Cryptosporangiaceae</taxon>
        <taxon>Cryptosporangium</taxon>
    </lineage>
</organism>
<dbReference type="OrthoDB" id="345021at2"/>
<dbReference type="InterPro" id="IPR011707">
    <property type="entry name" value="Cu-oxidase-like_N"/>
</dbReference>
<evidence type="ECO:0000256" key="8">
    <source>
        <dbReference type="ARBA" id="ARBA00043090"/>
    </source>
</evidence>
<dbReference type="Pfam" id="PF07731">
    <property type="entry name" value="Cu-oxidase_2"/>
    <property type="match status" value="1"/>
</dbReference>
<dbReference type="CDD" id="cd04232">
    <property type="entry name" value="CuRO_1_CueO_FtsP"/>
    <property type="match status" value="1"/>
</dbReference>
<keyword evidence="12" id="KW-0131">Cell cycle</keyword>
<dbReference type="EMBL" id="FRCS01000009">
    <property type="protein sequence ID" value="SHN43306.1"/>
    <property type="molecule type" value="Genomic_DNA"/>
</dbReference>
<dbReference type="InterPro" id="IPR045087">
    <property type="entry name" value="Cu-oxidase_fam"/>
</dbReference>
<gene>
    <name evidence="12" type="ORF">SAMN05443668_109110</name>
</gene>
<dbReference type="Pfam" id="PF07732">
    <property type="entry name" value="Cu-oxidase_3"/>
    <property type="match status" value="1"/>
</dbReference>
<evidence type="ECO:0000256" key="4">
    <source>
        <dbReference type="ARBA" id="ARBA00023002"/>
    </source>
</evidence>
<name>A0A1M7RAR4_9ACTN</name>
<dbReference type="AlphaFoldDB" id="A0A1M7RAR4"/>
<dbReference type="CDD" id="cd13890">
    <property type="entry name" value="CuRO_3_CueO_FtsP"/>
    <property type="match status" value="1"/>
</dbReference>
<dbReference type="GO" id="GO:0016491">
    <property type="term" value="F:oxidoreductase activity"/>
    <property type="evidence" value="ECO:0007669"/>
    <property type="project" value="UniProtKB-KW"/>
</dbReference>
<keyword evidence="3" id="KW-0479">Metal-binding</keyword>
<dbReference type="PROSITE" id="PS51318">
    <property type="entry name" value="TAT"/>
    <property type="match status" value="1"/>
</dbReference>
<evidence type="ECO:0000256" key="6">
    <source>
        <dbReference type="ARBA" id="ARBA00041027"/>
    </source>
</evidence>
<dbReference type="Proteomes" id="UP000184440">
    <property type="component" value="Unassembled WGS sequence"/>
</dbReference>
<dbReference type="SUPFAM" id="SSF49503">
    <property type="entry name" value="Cupredoxins"/>
    <property type="match status" value="3"/>
</dbReference>
<keyword evidence="4" id="KW-0560">Oxidoreductase</keyword>
<dbReference type="EC" id="1.16.3.4" evidence="5"/>
<feature type="domain" description="Plastocyanin-like" evidence="11">
    <location>
        <begin position="71"/>
        <end position="185"/>
    </location>
</feature>
<dbReference type="CDD" id="cd13867">
    <property type="entry name" value="CuRO_2_CueO_FtsP"/>
    <property type="match status" value="1"/>
</dbReference>
<dbReference type="PROSITE" id="PS00080">
    <property type="entry name" value="MULTICOPPER_OXIDASE2"/>
    <property type="match status" value="1"/>
</dbReference>
<comment type="catalytic activity">
    <reaction evidence="9">
        <text>4 Cu(+) + O2 + 4 H(+) = 4 Cu(2+) + 2 H2O</text>
        <dbReference type="Rhea" id="RHEA:30083"/>
        <dbReference type="ChEBI" id="CHEBI:15377"/>
        <dbReference type="ChEBI" id="CHEBI:15378"/>
        <dbReference type="ChEBI" id="CHEBI:15379"/>
        <dbReference type="ChEBI" id="CHEBI:29036"/>
        <dbReference type="ChEBI" id="CHEBI:49552"/>
        <dbReference type="EC" id="1.16.3.4"/>
    </reaction>
    <physiologicalReaction direction="left-to-right" evidence="9">
        <dbReference type="Rhea" id="RHEA:30084"/>
    </physiologicalReaction>
</comment>
<accession>A0A1M7RAR4</accession>
<dbReference type="InterPro" id="IPR011706">
    <property type="entry name" value="Cu-oxidase_C"/>
</dbReference>
<evidence type="ECO:0000259" key="11">
    <source>
        <dbReference type="Pfam" id="PF07732"/>
    </source>
</evidence>
<keyword evidence="12" id="KW-0167">Capsid protein</keyword>
<dbReference type="InterPro" id="IPR008972">
    <property type="entry name" value="Cupredoxin"/>
</dbReference>
<evidence type="ECO:0000256" key="2">
    <source>
        <dbReference type="ARBA" id="ARBA00011245"/>
    </source>
</evidence>
<dbReference type="PANTHER" id="PTHR48267">
    <property type="entry name" value="CUPREDOXIN SUPERFAMILY PROTEIN"/>
    <property type="match status" value="1"/>
</dbReference>
<evidence type="ECO:0000256" key="1">
    <source>
        <dbReference type="ARBA" id="ARBA00010609"/>
    </source>
</evidence>
<evidence type="ECO:0000256" key="5">
    <source>
        <dbReference type="ARBA" id="ARBA00038978"/>
    </source>
</evidence>
<evidence type="ECO:0000313" key="12">
    <source>
        <dbReference type="EMBL" id="SHN43306.1"/>
    </source>
</evidence>
<evidence type="ECO:0000256" key="9">
    <source>
        <dbReference type="ARBA" id="ARBA00048092"/>
    </source>
</evidence>
<protein>
    <recommendedName>
        <fullName evidence="6">Multicopper oxidase CueO</fullName>
        <ecNumber evidence="5">1.16.3.4</ecNumber>
    </recommendedName>
    <alternativeName>
        <fullName evidence="7">Copper efflux oxidase</fullName>
    </alternativeName>
    <alternativeName>
        <fullName evidence="8">Cuprous oxidase</fullName>
    </alternativeName>
</protein>
<comment type="similarity">
    <text evidence="1">Belongs to the multicopper oxidase family.</text>
</comment>
<dbReference type="InterPro" id="IPR002355">
    <property type="entry name" value="Cu_oxidase_Cu_BS"/>
</dbReference>
<keyword evidence="13" id="KW-1185">Reference proteome</keyword>
<dbReference type="RefSeq" id="WP_073260729.1">
    <property type="nucleotide sequence ID" value="NZ_FRCS01000009.1"/>
</dbReference>
<dbReference type="STRING" id="134849.SAMN05443668_109110"/>
<evidence type="ECO:0000256" key="7">
    <source>
        <dbReference type="ARBA" id="ARBA00042896"/>
    </source>
</evidence>